<gene>
    <name evidence="2" type="ORF">O181_012306</name>
</gene>
<name>A0A9Q3BUF7_9BASI</name>
<reference evidence="2" key="1">
    <citation type="submission" date="2021-03" db="EMBL/GenBank/DDBJ databases">
        <title>Draft genome sequence of rust myrtle Austropuccinia psidii MF-1, a brazilian biotype.</title>
        <authorList>
            <person name="Quecine M.C."/>
            <person name="Pachon D.M.R."/>
            <person name="Bonatelli M.L."/>
            <person name="Correr F.H."/>
            <person name="Franceschini L.M."/>
            <person name="Leite T.F."/>
            <person name="Margarido G.R.A."/>
            <person name="Almeida C.A."/>
            <person name="Ferrarezi J.A."/>
            <person name="Labate C.A."/>
        </authorList>
    </citation>
    <scope>NUCLEOTIDE SEQUENCE</scope>
    <source>
        <strain evidence="2">MF-1</strain>
    </source>
</reference>
<feature type="region of interest" description="Disordered" evidence="1">
    <location>
        <begin position="110"/>
        <end position="133"/>
    </location>
</feature>
<evidence type="ECO:0000256" key="1">
    <source>
        <dbReference type="SAM" id="MobiDB-lite"/>
    </source>
</evidence>
<proteinExistence type="predicted"/>
<evidence type="ECO:0000313" key="3">
    <source>
        <dbReference type="Proteomes" id="UP000765509"/>
    </source>
</evidence>
<sequence length="133" mass="16279">MDSKSQRPQYLKYNTLIEEIKENSHNQGRWTNSNKHRRKPWWNTTILQPLVKTRNKARREIPRHQSQEKKQLYYWDQEAFQRKVEELKRTHWKVFQEEKGPEHAYKAYRFTKERDSNTIAPPKNPNGETIDTN</sequence>
<dbReference type="Proteomes" id="UP000765509">
    <property type="component" value="Unassembled WGS sequence"/>
</dbReference>
<organism evidence="2 3">
    <name type="scientific">Austropuccinia psidii MF-1</name>
    <dbReference type="NCBI Taxonomy" id="1389203"/>
    <lineage>
        <taxon>Eukaryota</taxon>
        <taxon>Fungi</taxon>
        <taxon>Dikarya</taxon>
        <taxon>Basidiomycota</taxon>
        <taxon>Pucciniomycotina</taxon>
        <taxon>Pucciniomycetes</taxon>
        <taxon>Pucciniales</taxon>
        <taxon>Sphaerophragmiaceae</taxon>
        <taxon>Austropuccinia</taxon>
    </lineage>
</organism>
<comment type="caution">
    <text evidence="2">The sequence shown here is derived from an EMBL/GenBank/DDBJ whole genome shotgun (WGS) entry which is preliminary data.</text>
</comment>
<accession>A0A9Q3BUF7</accession>
<evidence type="ECO:0000313" key="2">
    <source>
        <dbReference type="EMBL" id="MBW0472591.1"/>
    </source>
</evidence>
<dbReference type="OrthoDB" id="2717295at2759"/>
<dbReference type="AlphaFoldDB" id="A0A9Q3BUF7"/>
<protein>
    <submittedName>
        <fullName evidence="2">Uncharacterized protein</fullName>
    </submittedName>
</protein>
<dbReference type="EMBL" id="AVOT02003136">
    <property type="protein sequence ID" value="MBW0472591.1"/>
    <property type="molecule type" value="Genomic_DNA"/>
</dbReference>
<keyword evidence="3" id="KW-1185">Reference proteome</keyword>